<comment type="similarity">
    <text evidence="2">Belongs to the WD repeat ARPC1 family.</text>
</comment>
<evidence type="ECO:0000256" key="4">
    <source>
        <dbReference type="ARBA" id="ARBA00022574"/>
    </source>
</evidence>
<organism evidence="12 13">
    <name type="scientific">Planoprotostelium fungivorum</name>
    <dbReference type="NCBI Taxonomy" id="1890364"/>
    <lineage>
        <taxon>Eukaryota</taxon>
        <taxon>Amoebozoa</taxon>
        <taxon>Evosea</taxon>
        <taxon>Variosea</taxon>
        <taxon>Cavosteliida</taxon>
        <taxon>Cavosteliaceae</taxon>
        <taxon>Planoprotostelium</taxon>
    </lineage>
</organism>
<evidence type="ECO:0000313" key="13">
    <source>
        <dbReference type="Proteomes" id="UP000241769"/>
    </source>
</evidence>
<dbReference type="PROSITE" id="PS50082">
    <property type="entry name" value="WD_REPEATS_2"/>
    <property type="match status" value="2"/>
</dbReference>
<evidence type="ECO:0000259" key="11">
    <source>
        <dbReference type="Pfam" id="PF12894"/>
    </source>
</evidence>
<feature type="repeat" description="WD" evidence="10">
    <location>
        <begin position="139"/>
        <end position="171"/>
    </location>
</feature>
<dbReference type="OrthoDB" id="406844at2759"/>
<proteinExistence type="inferred from homology"/>
<evidence type="ECO:0000256" key="9">
    <source>
        <dbReference type="ARBA" id="ARBA00041789"/>
    </source>
</evidence>
<dbReference type="Gene3D" id="2.130.10.10">
    <property type="entry name" value="YVTN repeat-like/Quinoprotein amine dehydrogenase"/>
    <property type="match status" value="1"/>
</dbReference>
<evidence type="ECO:0000256" key="6">
    <source>
        <dbReference type="ARBA" id="ARBA00023203"/>
    </source>
</evidence>
<dbReference type="GO" id="GO:0034314">
    <property type="term" value="P:Arp2/3 complex-mediated actin nucleation"/>
    <property type="evidence" value="ECO:0007669"/>
    <property type="project" value="InterPro"/>
</dbReference>
<dbReference type="GO" id="GO:0005885">
    <property type="term" value="C:Arp2/3 protein complex"/>
    <property type="evidence" value="ECO:0007669"/>
    <property type="project" value="InterPro"/>
</dbReference>
<dbReference type="InterPro" id="IPR001680">
    <property type="entry name" value="WD40_rpt"/>
</dbReference>
<dbReference type="PROSITE" id="PS50294">
    <property type="entry name" value="WD_REPEATS_REGION"/>
    <property type="match status" value="2"/>
</dbReference>
<dbReference type="Pfam" id="PF12894">
    <property type="entry name" value="ANAPC4_WD40"/>
    <property type="match status" value="1"/>
</dbReference>
<feature type="domain" description="Anaphase-promoting complex subunit 4-like WD40" evidence="11">
    <location>
        <begin position="201"/>
        <end position="244"/>
    </location>
</feature>
<evidence type="ECO:0000256" key="3">
    <source>
        <dbReference type="ARBA" id="ARBA00022490"/>
    </source>
</evidence>
<keyword evidence="3" id="KW-0963">Cytoplasm</keyword>
<gene>
    <name evidence="12" type="ORF">PROFUN_14061</name>
</gene>
<comment type="subcellular location">
    <subcellularLocation>
        <location evidence="1">Cytoplasm</location>
        <location evidence="1">Cytoskeleton</location>
    </subcellularLocation>
</comment>
<dbReference type="SMART" id="SM00320">
    <property type="entry name" value="WD40"/>
    <property type="match status" value="4"/>
</dbReference>
<comment type="caution">
    <text evidence="12">The sequence shown here is derived from an EMBL/GenBank/DDBJ whole genome shotgun (WGS) entry which is preliminary data.</text>
</comment>
<dbReference type="InterPro" id="IPR024977">
    <property type="entry name" value="Apc4-like_WD40_dom"/>
</dbReference>
<dbReference type="InParanoid" id="A0A2P6N1X6"/>
<evidence type="ECO:0000256" key="2">
    <source>
        <dbReference type="ARBA" id="ARBA00006260"/>
    </source>
</evidence>
<keyword evidence="4 10" id="KW-0853">WD repeat</keyword>
<evidence type="ECO:0000256" key="7">
    <source>
        <dbReference type="ARBA" id="ARBA00023212"/>
    </source>
</evidence>
<name>A0A2P6N1X6_9EUKA</name>
<dbReference type="EMBL" id="MDYQ01000249">
    <property type="protein sequence ID" value="PRP77957.1"/>
    <property type="molecule type" value="Genomic_DNA"/>
</dbReference>
<feature type="repeat" description="WD" evidence="10">
    <location>
        <begin position="50"/>
        <end position="83"/>
    </location>
</feature>
<keyword evidence="13" id="KW-1185">Reference proteome</keyword>
<dbReference type="GO" id="GO:0051015">
    <property type="term" value="F:actin filament binding"/>
    <property type="evidence" value="ECO:0007669"/>
    <property type="project" value="TreeGrafter"/>
</dbReference>
<dbReference type="InterPro" id="IPR036322">
    <property type="entry name" value="WD40_repeat_dom_sf"/>
</dbReference>
<dbReference type="FunCoup" id="A0A2P6N1X6">
    <property type="interactions" value="706"/>
</dbReference>
<sequence length="354" mass="38382">MSDIGKFPGVSSITTHAWNADGTKVAICPNNNEIHIYKKTGNTYALEHKLTEHDQVVTGIDWAPKSNRIVSCSQDRNAYVWTLTGNEWKPVLVILRINRAATHVKWSPHENKFAVACGANLVSVCSFESDHDWWVSKHIKNHTSTVTHIAWHPSNALLATASTDYKARIFSALIKGVDKSAPTVPMGTKAPFGQLVAEIPTDGWVQSVAWSPSGNVLALTNQDSTLHFADISSGQVNTTVVKHRDLPFRDLLFTSEAQLVAVGHDCTPTTFTNAGGWKFGKKVDAGEGAGAQKAQTAMNMFKNQDSLGSAANETKLNTKHQNSISCIQAFKIAGDKVSQYSTSGLDGALIIWAA</sequence>
<keyword evidence="7" id="KW-0206">Cytoskeleton</keyword>
<dbReference type="PANTHER" id="PTHR10709:SF2">
    <property type="entry name" value="ACTIN-RELATED PROTEIN 2_3 COMPLEX SUBUNIT"/>
    <property type="match status" value="1"/>
</dbReference>
<dbReference type="Proteomes" id="UP000241769">
    <property type="component" value="Unassembled WGS sequence"/>
</dbReference>
<keyword evidence="6" id="KW-0009">Actin-binding</keyword>
<accession>A0A2P6N1X6</accession>
<dbReference type="STRING" id="1890364.A0A2P6N1X6"/>
<dbReference type="InterPro" id="IPR017383">
    <property type="entry name" value="ARPC1"/>
</dbReference>
<dbReference type="SUPFAM" id="SSF50978">
    <property type="entry name" value="WD40 repeat-like"/>
    <property type="match status" value="1"/>
</dbReference>
<dbReference type="PIRSF" id="PIRSF038093">
    <property type="entry name" value="ARP2/3_su1"/>
    <property type="match status" value="1"/>
</dbReference>
<evidence type="ECO:0000256" key="10">
    <source>
        <dbReference type="PROSITE-ProRule" id="PRU00221"/>
    </source>
</evidence>
<protein>
    <recommendedName>
        <fullName evidence="8">Arp2/3 complex 41 kDa subunit</fullName>
    </recommendedName>
    <alternativeName>
        <fullName evidence="9">p41-ARC</fullName>
    </alternativeName>
</protein>
<evidence type="ECO:0000313" key="12">
    <source>
        <dbReference type="EMBL" id="PRP77957.1"/>
    </source>
</evidence>
<dbReference type="InterPro" id="IPR015943">
    <property type="entry name" value="WD40/YVTN_repeat-like_dom_sf"/>
</dbReference>
<dbReference type="AlphaFoldDB" id="A0A2P6N1X6"/>
<dbReference type="PANTHER" id="PTHR10709">
    <property type="entry name" value="ACTIN-RELATED PROTEIN 2/3 COMPLEX SUBUNIT 1"/>
    <property type="match status" value="1"/>
</dbReference>
<evidence type="ECO:0000256" key="1">
    <source>
        <dbReference type="ARBA" id="ARBA00004245"/>
    </source>
</evidence>
<evidence type="ECO:0000256" key="5">
    <source>
        <dbReference type="ARBA" id="ARBA00022737"/>
    </source>
</evidence>
<reference evidence="12 13" key="1">
    <citation type="journal article" date="2018" name="Genome Biol. Evol.">
        <title>Multiple Roots of Fruiting Body Formation in Amoebozoa.</title>
        <authorList>
            <person name="Hillmann F."/>
            <person name="Forbes G."/>
            <person name="Novohradska S."/>
            <person name="Ferling I."/>
            <person name="Riege K."/>
            <person name="Groth M."/>
            <person name="Westermann M."/>
            <person name="Marz M."/>
            <person name="Spaller T."/>
            <person name="Winckler T."/>
            <person name="Schaap P."/>
            <person name="Glockner G."/>
        </authorList>
    </citation>
    <scope>NUCLEOTIDE SEQUENCE [LARGE SCALE GENOMIC DNA]</scope>
    <source>
        <strain evidence="12 13">Jena</strain>
    </source>
</reference>
<dbReference type="Pfam" id="PF00400">
    <property type="entry name" value="WD40"/>
    <property type="match status" value="2"/>
</dbReference>
<evidence type="ECO:0000256" key="8">
    <source>
        <dbReference type="ARBA" id="ARBA00041244"/>
    </source>
</evidence>
<keyword evidence="5" id="KW-0677">Repeat</keyword>